<protein>
    <submittedName>
        <fullName evidence="1">Uncharacterized protein</fullName>
    </submittedName>
</protein>
<evidence type="ECO:0000313" key="2">
    <source>
        <dbReference type="Proteomes" id="UP000001603"/>
    </source>
</evidence>
<gene>
    <name evidence="1" type="ORF">VAS14_03628</name>
</gene>
<dbReference type="EMBL" id="AAOJ01000002">
    <property type="protein sequence ID" value="EAS64775.1"/>
    <property type="molecule type" value="Genomic_DNA"/>
</dbReference>
<accession>Q1ZT52</accession>
<dbReference type="eggNOG" id="ENOG50338AZ">
    <property type="taxonomic scope" value="Bacteria"/>
</dbReference>
<dbReference type="HOGENOM" id="CLU_123911_1_0_6"/>
<comment type="caution">
    <text evidence="1">The sequence shown here is derived from an EMBL/GenBank/DDBJ whole genome shotgun (WGS) entry which is preliminary data.</text>
</comment>
<sequence>MNDEEFQTYIDTCLDELERKQQHLIDTFGFGSFDKFEHDFEKEELYLIKNDKILVKAKIIPIGSFNTESGTWMWGWANEAFPKGLRGKAAKLKELKAVTGFEMFGNDMAEIDEDMAWEISGMSLDILGFEGVYRAPANKTLYFYAMEQVASVNL</sequence>
<dbReference type="InterPro" id="IPR049249">
    <property type="entry name" value="DUF6882"/>
</dbReference>
<name>Q1ZT52_PHOAS</name>
<organism evidence="1 2">
    <name type="scientific">Photobacterium angustum (strain S14 / CCUG 15956)</name>
    <name type="common">Vibrio sp. (strain S14 / CCUG 15956)</name>
    <dbReference type="NCBI Taxonomy" id="314292"/>
    <lineage>
        <taxon>Bacteria</taxon>
        <taxon>Pseudomonadati</taxon>
        <taxon>Pseudomonadota</taxon>
        <taxon>Gammaproteobacteria</taxon>
        <taxon>Vibrionales</taxon>
        <taxon>Vibrionaceae</taxon>
        <taxon>Photobacterium</taxon>
    </lineage>
</organism>
<evidence type="ECO:0000313" key="1">
    <source>
        <dbReference type="EMBL" id="EAS64775.1"/>
    </source>
</evidence>
<dbReference type="OrthoDB" id="5674923at2"/>
<dbReference type="RefSeq" id="WP_005368175.1">
    <property type="nucleotide sequence ID" value="NZ_CH902600.1"/>
</dbReference>
<proteinExistence type="predicted"/>
<dbReference type="Proteomes" id="UP000001603">
    <property type="component" value="Unassembled WGS sequence"/>
</dbReference>
<reference evidence="1 2" key="1">
    <citation type="journal article" date="2009" name="Proc. Natl. Acad. Sci. U.S.A.">
        <title>The genomic basis of trophic strategy in marine bacteria.</title>
        <authorList>
            <person name="Lauro F.M."/>
            <person name="McDougald D."/>
            <person name="Thomas T."/>
            <person name="Williams T.J."/>
            <person name="Egan S."/>
            <person name="Rice S."/>
            <person name="DeMaere M.Z."/>
            <person name="Ting L."/>
            <person name="Ertan H."/>
            <person name="Johnson J."/>
            <person name="Ferriera S."/>
            <person name="Lapidus A."/>
            <person name="Anderson I."/>
            <person name="Kyrpides N."/>
            <person name="Munk A.C."/>
            <person name="Detter C."/>
            <person name="Han C.S."/>
            <person name="Brown M.V."/>
            <person name="Robb F.T."/>
            <person name="Kjelleberg S."/>
            <person name="Cavicchioli R."/>
        </authorList>
    </citation>
    <scope>NUCLEOTIDE SEQUENCE [LARGE SCALE GENOMIC DNA]</scope>
    <source>
        <strain evidence="1 2">S14</strain>
    </source>
</reference>
<dbReference type="AlphaFoldDB" id="Q1ZT52"/>
<dbReference type="Pfam" id="PF21813">
    <property type="entry name" value="DUF6882"/>
    <property type="match status" value="1"/>
</dbReference>